<dbReference type="GO" id="GO:0006364">
    <property type="term" value="P:rRNA processing"/>
    <property type="evidence" value="ECO:0007669"/>
    <property type="project" value="TreeGrafter"/>
</dbReference>
<dbReference type="PANTHER" id="PTHR13100:SF10">
    <property type="entry name" value="CELL GROWTH-REGULATING NUCLEOLAR PROTEIN"/>
    <property type="match status" value="1"/>
</dbReference>
<organism evidence="10 11">
    <name type="scientific">Fibroporia radiculosa</name>
    <dbReference type="NCBI Taxonomy" id="599839"/>
    <lineage>
        <taxon>Eukaryota</taxon>
        <taxon>Fungi</taxon>
        <taxon>Dikarya</taxon>
        <taxon>Basidiomycota</taxon>
        <taxon>Agaricomycotina</taxon>
        <taxon>Agaricomycetes</taxon>
        <taxon>Polyporales</taxon>
        <taxon>Fibroporiaceae</taxon>
        <taxon>Fibroporia</taxon>
    </lineage>
</organism>
<accession>J4G0K3</accession>
<dbReference type="AlphaFoldDB" id="J4G0K3"/>
<dbReference type="EMBL" id="HE796896">
    <property type="protein sequence ID" value="CCL98713.1"/>
    <property type="molecule type" value="Genomic_DNA"/>
</dbReference>
<gene>
    <name evidence="10" type="ORF">FIBRA_00717</name>
</gene>
<evidence type="ECO:0000256" key="5">
    <source>
        <dbReference type="ARBA" id="ARBA00022833"/>
    </source>
</evidence>
<dbReference type="GeneID" id="24093624"/>
<evidence type="ECO:0000256" key="1">
    <source>
        <dbReference type="ARBA" id="ARBA00004123"/>
    </source>
</evidence>
<comment type="subcellular location">
    <subcellularLocation>
        <location evidence="1">Nucleus</location>
    </subcellularLocation>
</comment>
<feature type="region of interest" description="Disordered" evidence="8">
    <location>
        <begin position="383"/>
        <end position="406"/>
    </location>
</feature>
<evidence type="ECO:0000313" key="11">
    <source>
        <dbReference type="Proteomes" id="UP000006352"/>
    </source>
</evidence>
<evidence type="ECO:0000256" key="3">
    <source>
        <dbReference type="ARBA" id="ARBA00022737"/>
    </source>
</evidence>
<dbReference type="GO" id="GO:0003677">
    <property type="term" value="F:DNA binding"/>
    <property type="evidence" value="ECO:0007669"/>
    <property type="project" value="InterPro"/>
</dbReference>
<feature type="region of interest" description="Disordered" evidence="8">
    <location>
        <begin position="70"/>
        <end position="370"/>
    </location>
</feature>
<keyword evidence="11" id="KW-1185">Reference proteome</keyword>
<dbReference type="Proteomes" id="UP000006352">
    <property type="component" value="Unassembled WGS sequence"/>
</dbReference>
<evidence type="ECO:0000256" key="6">
    <source>
        <dbReference type="ARBA" id="ARBA00023242"/>
    </source>
</evidence>
<dbReference type="PROSITE" id="PS51804">
    <property type="entry name" value="ZF_C2HC_LYAR"/>
    <property type="match status" value="1"/>
</dbReference>
<evidence type="ECO:0000256" key="2">
    <source>
        <dbReference type="ARBA" id="ARBA00022723"/>
    </source>
</evidence>
<dbReference type="InterPro" id="IPR014898">
    <property type="entry name" value="Znf_C2H2_LYAR"/>
</dbReference>
<dbReference type="SUPFAM" id="SSF57667">
    <property type="entry name" value="beta-beta-alpha zinc fingers"/>
    <property type="match status" value="1"/>
</dbReference>
<keyword evidence="3" id="KW-0677">Repeat</keyword>
<name>J4G0K3_9APHY</name>
<feature type="domain" description="Zinc finger C2H2 LYAR-type" evidence="9">
    <location>
        <begin position="38"/>
        <end position="66"/>
    </location>
</feature>
<dbReference type="InterPro" id="IPR039999">
    <property type="entry name" value="LYAR"/>
</dbReference>
<dbReference type="PANTHER" id="PTHR13100">
    <property type="entry name" value="CELL GROWTH-REGULATING NUCLEOLAR PROTEIN LYAR"/>
    <property type="match status" value="1"/>
</dbReference>
<keyword evidence="2" id="KW-0479">Metal-binding</keyword>
<evidence type="ECO:0000256" key="8">
    <source>
        <dbReference type="SAM" id="MobiDB-lite"/>
    </source>
</evidence>
<dbReference type="GO" id="GO:0005730">
    <property type="term" value="C:nucleolus"/>
    <property type="evidence" value="ECO:0007669"/>
    <property type="project" value="TreeGrafter"/>
</dbReference>
<dbReference type="InterPro" id="IPR036236">
    <property type="entry name" value="Znf_C2H2_sf"/>
</dbReference>
<dbReference type="InParanoid" id="J4G0K3"/>
<dbReference type="Gene3D" id="3.30.1490.490">
    <property type="match status" value="1"/>
</dbReference>
<dbReference type="OrthoDB" id="21474at2759"/>
<proteinExistence type="predicted"/>
<feature type="compositionally biased region" description="Low complexity" evidence="8">
    <location>
        <begin position="72"/>
        <end position="96"/>
    </location>
</feature>
<dbReference type="RefSeq" id="XP_012177996.1">
    <property type="nucleotide sequence ID" value="XM_012322606.1"/>
</dbReference>
<dbReference type="GO" id="GO:0008270">
    <property type="term" value="F:zinc ion binding"/>
    <property type="evidence" value="ECO:0007669"/>
    <property type="project" value="UniProtKB-KW"/>
</dbReference>
<feature type="compositionally biased region" description="Basic and acidic residues" evidence="8">
    <location>
        <begin position="247"/>
        <end position="277"/>
    </location>
</feature>
<keyword evidence="5" id="KW-0862">Zinc</keyword>
<keyword evidence="4 7" id="KW-0863">Zinc-finger</keyword>
<dbReference type="Pfam" id="PF08790">
    <property type="entry name" value="zf-LYAR"/>
    <property type="match status" value="1"/>
</dbReference>
<dbReference type="STRING" id="599839.J4G0K3"/>
<keyword evidence="6" id="KW-0539">Nucleus</keyword>
<evidence type="ECO:0000313" key="10">
    <source>
        <dbReference type="EMBL" id="CCL98713.1"/>
    </source>
</evidence>
<evidence type="ECO:0000256" key="4">
    <source>
        <dbReference type="ARBA" id="ARBA00022771"/>
    </source>
</evidence>
<dbReference type="HOGENOM" id="CLU_047442_0_0_1"/>
<protein>
    <recommendedName>
        <fullName evidence="9">Zinc finger C2H2 LYAR-type domain-containing protein</fullName>
    </recommendedName>
</protein>
<feature type="compositionally biased region" description="Basic residues" evidence="8">
    <location>
        <begin position="388"/>
        <end position="399"/>
    </location>
</feature>
<feature type="compositionally biased region" description="Basic residues" evidence="8">
    <location>
        <begin position="278"/>
        <end position="287"/>
    </location>
</feature>
<reference evidence="10 11" key="1">
    <citation type="journal article" date="2012" name="Appl. Environ. Microbiol.">
        <title>Short-read sequencing for genomic analysis of the brown rot fungus Fibroporia radiculosa.</title>
        <authorList>
            <person name="Tang J.D."/>
            <person name="Perkins A.D."/>
            <person name="Sonstegard T.S."/>
            <person name="Schroeder S.G."/>
            <person name="Burgess S.C."/>
            <person name="Diehl S.V."/>
        </authorList>
    </citation>
    <scope>NUCLEOTIDE SEQUENCE [LARGE SCALE GENOMIC DNA]</scope>
    <source>
        <strain evidence="10 11">TFFH 294</strain>
    </source>
</reference>
<evidence type="ECO:0000256" key="7">
    <source>
        <dbReference type="PROSITE-ProRule" id="PRU01145"/>
    </source>
</evidence>
<dbReference type="GO" id="GO:0000122">
    <property type="term" value="P:negative regulation of transcription by RNA polymerase II"/>
    <property type="evidence" value="ECO:0007669"/>
    <property type="project" value="TreeGrafter"/>
</dbReference>
<evidence type="ECO:0000259" key="9">
    <source>
        <dbReference type="Pfam" id="PF08790"/>
    </source>
</evidence>
<sequence>MGIVTDAMVRRASKRDRCSEVVKKPKLDNHRSQCYASFTCIDCMTTFAGPAQYKGHTQCISEAEKYQKGLYKGPKGQQNGGPRNNGNGRQNGGPNRSTGTYQPWVRNGPSGPPRPSWGMGSMRYSATGANDTPLGTPVRMSPVASPVSTPRHDADDMRGVNQAKSELAVPTTPAGDVTQSKKRKTLAAENGTSTQDGLGAVAEHKKKKAKTLKDDETMSSSSSPVEDGVNSHSADGLKSDKKRAKKEKKERDSVESQHNKTDEVKESTGTEAAARDGKRSRKGKKGKVQGEAEAGSSEAVNSGAVSSEAVEDTKVVSVNDLPVMEGKSKKKRKRDADTDGGESAPAAESEKVQNVKPKKRKNREVPTETDTDLVDATAVLDIRVKEKKERKKEKRKAKKASAMEAA</sequence>